<keyword evidence="4" id="KW-1185">Reference proteome</keyword>
<reference evidence="3 4" key="1">
    <citation type="submission" date="2024-06" db="EMBL/GenBank/DDBJ databases">
        <title>A chromosome-level genome assembly of beet webworm, Loxostege sticticalis.</title>
        <authorList>
            <person name="Zhang Y."/>
        </authorList>
    </citation>
    <scope>NUCLEOTIDE SEQUENCE [LARGE SCALE GENOMIC DNA]</scope>
    <source>
        <strain evidence="3">AQ026</strain>
        <tissue evidence="3">Whole body</tissue>
    </source>
</reference>
<proteinExistence type="predicted"/>
<sequence length="233" mass="26819">MFQSAEFLDWVRDMGCEVHLITPEMHQSNGQVERYCRTVLNMIRIEANHRQQKWPSVIWKIQLVLNITRHRTTQYSALNLLVGIDAATPLIRSLVRDALREMGRQRASERLRQNQQSQDNYVNQGRKAPRGFELNSLVFVRKQAQSTGKLDSGMRGPYRVMKVLPHGRADTEDEELGATQPDEADELGRESSPPAQASRLPTNDGQQPRSPRTVSCQERPCRRSRNYRLNITI</sequence>
<evidence type="ECO:0000313" key="4">
    <source>
        <dbReference type="Proteomes" id="UP001549920"/>
    </source>
</evidence>
<dbReference type="SUPFAM" id="SSF53098">
    <property type="entry name" value="Ribonuclease H-like"/>
    <property type="match status" value="1"/>
</dbReference>
<dbReference type="PANTHER" id="PTHR37984:SF5">
    <property type="entry name" value="PROTEIN NYNRIN-LIKE"/>
    <property type="match status" value="1"/>
</dbReference>
<dbReference type="InterPro" id="IPR012337">
    <property type="entry name" value="RNaseH-like_sf"/>
</dbReference>
<dbReference type="InterPro" id="IPR050951">
    <property type="entry name" value="Retrovirus_Pol_polyprotein"/>
</dbReference>
<feature type="region of interest" description="Disordered" evidence="1">
    <location>
        <begin position="168"/>
        <end position="233"/>
    </location>
</feature>
<dbReference type="PROSITE" id="PS50994">
    <property type="entry name" value="INTEGRASE"/>
    <property type="match status" value="1"/>
</dbReference>
<evidence type="ECO:0000259" key="2">
    <source>
        <dbReference type="PROSITE" id="PS50994"/>
    </source>
</evidence>
<evidence type="ECO:0000313" key="3">
    <source>
        <dbReference type="EMBL" id="KAL0892840.1"/>
    </source>
</evidence>
<feature type="compositionally biased region" description="Polar residues" evidence="1">
    <location>
        <begin position="113"/>
        <end position="123"/>
    </location>
</feature>
<dbReference type="Gene3D" id="3.30.420.10">
    <property type="entry name" value="Ribonuclease H-like superfamily/Ribonuclease H"/>
    <property type="match status" value="1"/>
</dbReference>
<evidence type="ECO:0000256" key="1">
    <source>
        <dbReference type="SAM" id="MobiDB-lite"/>
    </source>
</evidence>
<comment type="caution">
    <text evidence="3">The sequence shown here is derived from an EMBL/GenBank/DDBJ whole genome shotgun (WGS) entry which is preliminary data.</text>
</comment>
<dbReference type="EMBL" id="JBEUOH010000006">
    <property type="protein sequence ID" value="KAL0892840.1"/>
    <property type="molecule type" value="Genomic_DNA"/>
</dbReference>
<name>A0ABR3I9B4_LOXSC</name>
<dbReference type="InterPro" id="IPR036397">
    <property type="entry name" value="RNaseH_sf"/>
</dbReference>
<dbReference type="InterPro" id="IPR001584">
    <property type="entry name" value="Integrase_cat-core"/>
</dbReference>
<dbReference type="PANTHER" id="PTHR37984">
    <property type="entry name" value="PROTEIN CBG26694"/>
    <property type="match status" value="1"/>
</dbReference>
<feature type="compositionally biased region" description="Polar residues" evidence="1">
    <location>
        <begin position="193"/>
        <end position="216"/>
    </location>
</feature>
<accession>A0ABR3I9B4</accession>
<gene>
    <name evidence="3" type="ORF">ABMA27_014528</name>
</gene>
<feature type="domain" description="Integrase catalytic" evidence="2">
    <location>
        <begin position="1"/>
        <end position="85"/>
    </location>
</feature>
<dbReference type="Proteomes" id="UP001549920">
    <property type="component" value="Unassembled WGS sequence"/>
</dbReference>
<feature type="region of interest" description="Disordered" evidence="1">
    <location>
        <begin position="105"/>
        <end position="127"/>
    </location>
</feature>
<organism evidence="3 4">
    <name type="scientific">Loxostege sticticalis</name>
    <name type="common">Beet webworm moth</name>
    <dbReference type="NCBI Taxonomy" id="481309"/>
    <lineage>
        <taxon>Eukaryota</taxon>
        <taxon>Metazoa</taxon>
        <taxon>Ecdysozoa</taxon>
        <taxon>Arthropoda</taxon>
        <taxon>Hexapoda</taxon>
        <taxon>Insecta</taxon>
        <taxon>Pterygota</taxon>
        <taxon>Neoptera</taxon>
        <taxon>Endopterygota</taxon>
        <taxon>Lepidoptera</taxon>
        <taxon>Glossata</taxon>
        <taxon>Ditrysia</taxon>
        <taxon>Pyraloidea</taxon>
        <taxon>Crambidae</taxon>
        <taxon>Pyraustinae</taxon>
        <taxon>Loxostege</taxon>
    </lineage>
</organism>
<protein>
    <recommendedName>
        <fullName evidence="2">Integrase catalytic domain-containing protein</fullName>
    </recommendedName>
</protein>